<dbReference type="Gene3D" id="3.40.50.1820">
    <property type="entry name" value="alpha/beta hydrolase"/>
    <property type="match status" value="1"/>
</dbReference>
<comment type="similarity">
    <text evidence="3">Belongs to the AB hydrolase superfamily. Isoprenylcysteine methylesterase family.</text>
</comment>
<dbReference type="RefSeq" id="XP_029121507.1">
    <property type="nucleotide sequence ID" value="XM_029265674.1"/>
</dbReference>
<comment type="subcellular location">
    <subcellularLocation>
        <location evidence="1">Golgi apparatus membrane</location>
        <topology evidence="1">Multi-pass membrane protein</topology>
    </subcellularLocation>
</comment>
<dbReference type="Proteomes" id="UP000504607">
    <property type="component" value="Chromosome 1"/>
</dbReference>
<dbReference type="GO" id="GO:0000139">
    <property type="term" value="C:Golgi membrane"/>
    <property type="evidence" value="ECO:0007669"/>
    <property type="project" value="UniProtKB-SubCell"/>
</dbReference>
<dbReference type="AlphaFoldDB" id="A0A8N4F0E0"/>
<dbReference type="SUPFAM" id="SSF53474">
    <property type="entry name" value="alpha/beta-Hydrolases"/>
    <property type="match status" value="1"/>
</dbReference>
<dbReference type="EC" id="3.1.1.n2" evidence="4"/>
<sequence length="365" mass="40388">MLSCSCQVSYKVRRSIVYGEQPRNRLDLYLPKDSNEPKPVVAFVTGGAWIIGYKAWGALLGRRLAERDIIVACIDYRNFPQGTISDMITDASEGISFICNNIASYGGDPHRVYLMGQSAGAHIAACTLLEQAIKEAAGESITWSVSQIKAYVGLSGGLPSFHENYQQEPHYGVGHLAYLQKGLEPPPCKVVHRHSETSHIIRSGGLDLPTIRYNMLNLVDHFHERGLYRSIFLSIMEGEENLRRYSPEVVVRGSSFRQAIPLLPYIILFHGTADYSIPSSASKDFVDALQTVGAKAKLVLYEGKTHTDLFIQDPLRGGRDQLLEDLVAVIHASDASALAKDAVAPRAGQLVFEWQLKMARQISPF</sequence>
<evidence type="ECO:0000313" key="8">
    <source>
        <dbReference type="RefSeq" id="XP_029121507.1"/>
    </source>
</evidence>
<protein>
    <recommendedName>
        <fullName evidence="4">protein-S-isoprenylcysteine alpha-carbonyl methylesterase</fullName>
        <ecNumber evidence="4">3.1.1.n2</ecNumber>
    </recommendedName>
</protein>
<gene>
    <name evidence="8" type="primary">LOC105047777</name>
</gene>
<dbReference type="InterPro" id="IPR050300">
    <property type="entry name" value="GDXG_lipolytic_enzyme"/>
</dbReference>
<evidence type="ECO:0000256" key="4">
    <source>
        <dbReference type="ARBA" id="ARBA00038928"/>
    </source>
</evidence>
<evidence type="ECO:0000256" key="2">
    <source>
        <dbReference type="ARBA" id="ARBA00022801"/>
    </source>
</evidence>
<evidence type="ECO:0000313" key="7">
    <source>
        <dbReference type="Proteomes" id="UP000504607"/>
    </source>
</evidence>
<keyword evidence="7" id="KW-1185">Reference proteome</keyword>
<proteinExistence type="inferred from homology"/>
<keyword evidence="2" id="KW-0378">Hydrolase</keyword>
<dbReference type="PANTHER" id="PTHR48081:SF33">
    <property type="entry name" value="KYNURENINE FORMAMIDASE"/>
    <property type="match status" value="1"/>
</dbReference>
<evidence type="ECO:0000259" key="6">
    <source>
        <dbReference type="Pfam" id="PF20434"/>
    </source>
</evidence>
<dbReference type="InterPro" id="IPR049492">
    <property type="entry name" value="BD-FAE-like_dom"/>
</dbReference>
<dbReference type="InterPro" id="IPR029058">
    <property type="entry name" value="AB_hydrolase_fold"/>
</dbReference>
<comment type="catalytic activity">
    <reaction evidence="5">
        <text>[protein]-C-terminal S-[(2E,6E)-farnesyl]-L-cysteine methyl ester + H2O = [protein]-C-terminal S-[(2E,6E)-farnesyl]-L-cysteine + methanol + H(+)</text>
        <dbReference type="Rhea" id="RHEA:48520"/>
        <dbReference type="Rhea" id="RHEA-COMP:12125"/>
        <dbReference type="Rhea" id="RHEA-COMP:12126"/>
        <dbReference type="ChEBI" id="CHEBI:15377"/>
        <dbReference type="ChEBI" id="CHEBI:15378"/>
        <dbReference type="ChEBI" id="CHEBI:17790"/>
        <dbReference type="ChEBI" id="CHEBI:90510"/>
        <dbReference type="ChEBI" id="CHEBI:90511"/>
        <dbReference type="EC" id="3.1.1.n2"/>
    </reaction>
</comment>
<dbReference type="GO" id="GO:0016787">
    <property type="term" value="F:hydrolase activity"/>
    <property type="evidence" value="ECO:0007669"/>
    <property type="project" value="UniProtKB-KW"/>
</dbReference>
<dbReference type="PANTHER" id="PTHR48081">
    <property type="entry name" value="AB HYDROLASE SUPERFAMILY PROTEIN C4A8.06C"/>
    <property type="match status" value="1"/>
</dbReference>
<dbReference type="Pfam" id="PF20434">
    <property type="entry name" value="BD-FAE"/>
    <property type="match status" value="1"/>
</dbReference>
<evidence type="ECO:0000256" key="1">
    <source>
        <dbReference type="ARBA" id="ARBA00004653"/>
    </source>
</evidence>
<evidence type="ECO:0000256" key="3">
    <source>
        <dbReference type="ARBA" id="ARBA00038028"/>
    </source>
</evidence>
<feature type="domain" description="BD-FAE-like" evidence="6">
    <location>
        <begin position="26"/>
        <end position="135"/>
    </location>
</feature>
<evidence type="ECO:0000256" key="5">
    <source>
        <dbReference type="ARBA" id="ARBA00049507"/>
    </source>
</evidence>
<name>A0A8N4F0E0_ELAGV</name>
<organism evidence="7 8">
    <name type="scientific">Elaeis guineensis var. tenera</name>
    <name type="common">Oil palm</name>
    <dbReference type="NCBI Taxonomy" id="51953"/>
    <lineage>
        <taxon>Eukaryota</taxon>
        <taxon>Viridiplantae</taxon>
        <taxon>Streptophyta</taxon>
        <taxon>Embryophyta</taxon>
        <taxon>Tracheophyta</taxon>
        <taxon>Spermatophyta</taxon>
        <taxon>Magnoliopsida</taxon>
        <taxon>Liliopsida</taxon>
        <taxon>Arecaceae</taxon>
        <taxon>Arecoideae</taxon>
        <taxon>Cocoseae</taxon>
        <taxon>Elaeidinae</taxon>
        <taxon>Elaeis</taxon>
    </lineage>
</organism>
<accession>A0A8N4F0E0</accession>
<reference evidence="8" key="1">
    <citation type="submission" date="2025-08" db="UniProtKB">
        <authorList>
            <consortium name="RefSeq"/>
        </authorList>
    </citation>
    <scope>IDENTIFICATION</scope>
</reference>